<dbReference type="Pfam" id="PF07714">
    <property type="entry name" value="PK_Tyr_Ser-Thr"/>
    <property type="match status" value="1"/>
</dbReference>
<name>A0A081A441_PHYNI</name>
<keyword evidence="3" id="KW-0472">Membrane</keyword>
<feature type="signal peptide" evidence="4">
    <location>
        <begin position="1"/>
        <end position="19"/>
    </location>
</feature>
<dbReference type="InterPro" id="IPR011009">
    <property type="entry name" value="Kinase-like_dom_sf"/>
</dbReference>
<protein>
    <submittedName>
        <fullName evidence="6">TKL protein kinase</fullName>
    </submittedName>
</protein>
<dbReference type="EMBL" id="ANJA01001856">
    <property type="protein sequence ID" value="ETO73652.1"/>
    <property type="molecule type" value="Genomic_DNA"/>
</dbReference>
<dbReference type="InterPro" id="IPR051681">
    <property type="entry name" value="Ser/Thr_Kinases-Pseudokinases"/>
</dbReference>
<dbReference type="InterPro" id="IPR000719">
    <property type="entry name" value="Prot_kinase_dom"/>
</dbReference>
<sequence length="702" mass="76679">MRSFSTALLTVLSIKSTAAQVCSTEAKTLTTSCGYDVCGAYEPCLAYNITDCSTSGSTDSSSCTTVGDDECTYKCFRAFGAYTSDPTQFVFIVSYNEQNDSDDGIYATANNQIVTAIDQLTLSPQTTRVWIEGGGYQQTNKGKVVGLEFADDFLSSQSQVTSVSLVAMDLSTRIYDIPNMLPNSITELSLSNTLLRQFPSHVAALTNLVTLHLGGNYITTVNSSITWDKLVVLDLQQNSLTTFEGPFPGLTDLNLNGNNLSEIPAIVFSFQHLARFSIQNSSLSSRSFTESQITFLQRLASLDLTESDFQNPVNCSLSEQRVIGINNVVVCVSNRNINSTSSASSSSSESSDSSASSVPISGISYSSGSSSADNAPSGSGASILAATISTVFFVLIALTATALYYHKQRNKEKVNDVYNNMHRGSRKQPPLTIWDDEELLSLQVNCDDIDDIRVIGNGSVAVVWLVRYRSSVLLASKRLREDTECTQDFVDEIKLVSKLDHPNIVAFIGTAWTTGPDLQALFELVENGDLCSYLSPALPRYWTRVKLQLAVDVVEALVYVHAFTPPLVHRNLNSHNVLISTDMQAKLTDFGVSSSQYANRWLAPEIITGSSDYDQSADIFAFGILLSEFDTHLLPYEDAVGSNDNILQMVASGSLRPTFSDTCPPIILELAKQCMSQEPRDRPQALKIAYVLRTLQREAFNL</sequence>
<feature type="domain" description="Protein kinase" evidence="5">
    <location>
        <begin position="449"/>
        <end position="700"/>
    </location>
</feature>
<evidence type="ECO:0000256" key="4">
    <source>
        <dbReference type="SAM" id="SignalP"/>
    </source>
</evidence>
<comment type="caution">
    <text evidence="6">The sequence shown here is derived from an EMBL/GenBank/DDBJ whole genome shotgun (WGS) entry which is preliminary data.</text>
</comment>
<dbReference type="SUPFAM" id="SSF56112">
    <property type="entry name" value="Protein kinase-like (PK-like)"/>
    <property type="match status" value="1"/>
</dbReference>
<dbReference type="Proteomes" id="UP000028582">
    <property type="component" value="Unassembled WGS sequence"/>
</dbReference>
<keyword evidence="6" id="KW-0418">Kinase</keyword>
<dbReference type="SUPFAM" id="SSF52058">
    <property type="entry name" value="L domain-like"/>
    <property type="match status" value="1"/>
</dbReference>
<dbReference type="GO" id="GO:0004674">
    <property type="term" value="F:protein serine/threonine kinase activity"/>
    <property type="evidence" value="ECO:0007669"/>
    <property type="project" value="TreeGrafter"/>
</dbReference>
<evidence type="ECO:0000256" key="1">
    <source>
        <dbReference type="ARBA" id="ARBA00022614"/>
    </source>
</evidence>
<dbReference type="InterPro" id="IPR003591">
    <property type="entry name" value="Leu-rich_rpt_typical-subtyp"/>
</dbReference>
<dbReference type="Gene3D" id="1.10.510.10">
    <property type="entry name" value="Transferase(Phosphotransferase) domain 1"/>
    <property type="match status" value="1"/>
</dbReference>
<dbReference type="InterPro" id="IPR001611">
    <property type="entry name" value="Leu-rich_rpt"/>
</dbReference>
<dbReference type="OrthoDB" id="112167at2759"/>
<keyword evidence="2" id="KW-0677">Repeat</keyword>
<accession>A0A081A441</accession>
<dbReference type="PANTHER" id="PTHR44329">
    <property type="entry name" value="SERINE/THREONINE-PROTEIN KINASE TNNI3K-RELATED"/>
    <property type="match status" value="1"/>
</dbReference>
<keyword evidence="6" id="KW-0808">Transferase</keyword>
<keyword evidence="3" id="KW-0812">Transmembrane</keyword>
<evidence type="ECO:0000256" key="3">
    <source>
        <dbReference type="SAM" id="Phobius"/>
    </source>
</evidence>
<dbReference type="InterPro" id="IPR032675">
    <property type="entry name" value="LRR_dom_sf"/>
</dbReference>
<keyword evidence="1" id="KW-0433">Leucine-rich repeat</keyword>
<evidence type="ECO:0000256" key="2">
    <source>
        <dbReference type="ARBA" id="ARBA00022737"/>
    </source>
</evidence>
<evidence type="ECO:0000259" key="5">
    <source>
        <dbReference type="PROSITE" id="PS50011"/>
    </source>
</evidence>
<reference evidence="6 7" key="1">
    <citation type="submission" date="2013-11" db="EMBL/GenBank/DDBJ databases">
        <title>The Genome Sequence of Phytophthora parasitica P1976.</title>
        <authorList>
            <consortium name="The Broad Institute Genomics Platform"/>
            <person name="Russ C."/>
            <person name="Tyler B."/>
            <person name="Panabieres F."/>
            <person name="Shan W."/>
            <person name="Tripathy S."/>
            <person name="Grunwald N."/>
            <person name="Machado M."/>
            <person name="Johnson C.S."/>
            <person name="Walker B."/>
            <person name="Young S."/>
            <person name="Zeng Q."/>
            <person name="Gargeya S."/>
            <person name="Fitzgerald M."/>
            <person name="Haas B."/>
            <person name="Abouelleil A."/>
            <person name="Allen A.W."/>
            <person name="Alvarado L."/>
            <person name="Arachchi H.M."/>
            <person name="Berlin A.M."/>
            <person name="Chapman S.B."/>
            <person name="Gainer-Dewar J."/>
            <person name="Goldberg J."/>
            <person name="Griggs A."/>
            <person name="Gujja S."/>
            <person name="Hansen M."/>
            <person name="Howarth C."/>
            <person name="Imamovic A."/>
            <person name="Ireland A."/>
            <person name="Larimer J."/>
            <person name="McCowan C."/>
            <person name="Murphy C."/>
            <person name="Pearson M."/>
            <person name="Poon T.W."/>
            <person name="Priest M."/>
            <person name="Roberts A."/>
            <person name="Saif S."/>
            <person name="Shea T."/>
            <person name="Sisk P."/>
            <person name="Sykes S."/>
            <person name="Wortman J."/>
            <person name="Nusbaum C."/>
            <person name="Birren B."/>
        </authorList>
    </citation>
    <scope>NUCLEOTIDE SEQUENCE [LARGE SCALE GENOMIC DNA]</scope>
    <source>
        <strain evidence="6 7">P1976</strain>
    </source>
</reference>
<dbReference type="Gene3D" id="3.80.10.10">
    <property type="entry name" value="Ribonuclease Inhibitor"/>
    <property type="match status" value="1"/>
</dbReference>
<dbReference type="PANTHER" id="PTHR44329:SF214">
    <property type="entry name" value="PROTEIN KINASE DOMAIN-CONTAINING PROTEIN"/>
    <property type="match status" value="1"/>
</dbReference>
<feature type="chain" id="PRO_5001753943" evidence="4">
    <location>
        <begin position="20"/>
        <end position="702"/>
    </location>
</feature>
<gene>
    <name evidence="6" type="ORF">F444_10420</name>
</gene>
<evidence type="ECO:0000313" key="7">
    <source>
        <dbReference type="Proteomes" id="UP000028582"/>
    </source>
</evidence>
<keyword evidence="3" id="KW-1133">Transmembrane helix</keyword>
<dbReference type="InterPro" id="IPR001245">
    <property type="entry name" value="Ser-Thr/Tyr_kinase_cat_dom"/>
</dbReference>
<evidence type="ECO:0000313" key="6">
    <source>
        <dbReference type="EMBL" id="ETO73652.1"/>
    </source>
</evidence>
<dbReference type="SMART" id="SM00369">
    <property type="entry name" value="LRR_TYP"/>
    <property type="match status" value="2"/>
</dbReference>
<dbReference type="PROSITE" id="PS51450">
    <property type="entry name" value="LRR"/>
    <property type="match status" value="1"/>
</dbReference>
<proteinExistence type="predicted"/>
<dbReference type="AlphaFoldDB" id="A0A081A441"/>
<organism evidence="6 7">
    <name type="scientific">Phytophthora nicotianae P1976</name>
    <dbReference type="NCBI Taxonomy" id="1317066"/>
    <lineage>
        <taxon>Eukaryota</taxon>
        <taxon>Sar</taxon>
        <taxon>Stramenopiles</taxon>
        <taxon>Oomycota</taxon>
        <taxon>Peronosporomycetes</taxon>
        <taxon>Peronosporales</taxon>
        <taxon>Peronosporaceae</taxon>
        <taxon>Phytophthora</taxon>
    </lineage>
</organism>
<feature type="transmembrane region" description="Helical" evidence="3">
    <location>
        <begin position="383"/>
        <end position="405"/>
    </location>
</feature>
<keyword evidence="4" id="KW-0732">Signal</keyword>
<dbReference type="GO" id="GO:0005524">
    <property type="term" value="F:ATP binding"/>
    <property type="evidence" value="ECO:0007669"/>
    <property type="project" value="InterPro"/>
</dbReference>
<dbReference type="PROSITE" id="PS50011">
    <property type="entry name" value="PROTEIN_KINASE_DOM"/>
    <property type="match status" value="1"/>
</dbReference>